<dbReference type="Proteomes" id="UP001364617">
    <property type="component" value="Unassembled WGS sequence"/>
</dbReference>
<dbReference type="AlphaFoldDB" id="A0AAN9DJJ1"/>
<evidence type="ECO:0000313" key="3">
    <source>
        <dbReference type="Proteomes" id="UP001364617"/>
    </source>
</evidence>
<feature type="region of interest" description="Disordered" evidence="1">
    <location>
        <begin position="1"/>
        <end position="77"/>
    </location>
</feature>
<evidence type="ECO:0000256" key="1">
    <source>
        <dbReference type="SAM" id="MobiDB-lite"/>
    </source>
</evidence>
<keyword evidence="3" id="KW-1185">Reference proteome</keyword>
<gene>
    <name evidence="2" type="ORF">R3I93_004699</name>
</gene>
<organism evidence="2 3">
    <name type="scientific">Phoxinus phoxinus</name>
    <name type="common">Eurasian minnow</name>
    <dbReference type="NCBI Taxonomy" id="58324"/>
    <lineage>
        <taxon>Eukaryota</taxon>
        <taxon>Metazoa</taxon>
        <taxon>Chordata</taxon>
        <taxon>Craniata</taxon>
        <taxon>Vertebrata</taxon>
        <taxon>Euteleostomi</taxon>
        <taxon>Actinopterygii</taxon>
        <taxon>Neopterygii</taxon>
        <taxon>Teleostei</taxon>
        <taxon>Ostariophysi</taxon>
        <taxon>Cypriniformes</taxon>
        <taxon>Leuciscidae</taxon>
        <taxon>Phoxininae</taxon>
        <taxon>Phoxinus</taxon>
    </lineage>
</organism>
<name>A0AAN9DJJ1_9TELE</name>
<comment type="caution">
    <text evidence="2">The sequence shown here is derived from an EMBL/GenBank/DDBJ whole genome shotgun (WGS) entry which is preliminary data.</text>
</comment>
<dbReference type="EMBL" id="JAYKXH010000004">
    <property type="protein sequence ID" value="KAK7172440.1"/>
    <property type="molecule type" value="Genomic_DNA"/>
</dbReference>
<accession>A0AAN9DJJ1</accession>
<feature type="compositionally biased region" description="Polar residues" evidence="1">
    <location>
        <begin position="13"/>
        <end position="25"/>
    </location>
</feature>
<sequence>MENHSQRTGGPDIQQQSCRSPSQGQPDVPEVTGRGRGGGGGAVRERRGRGPTRSDGSLEDEERVEALQRNRRAVTEV</sequence>
<evidence type="ECO:0000313" key="2">
    <source>
        <dbReference type="EMBL" id="KAK7172440.1"/>
    </source>
</evidence>
<feature type="compositionally biased region" description="Basic and acidic residues" evidence="1">
    <location>
        <begin position="64"/>
        <end position="77"/>
    </location>
</feature>
<reference evidence="2 3" key="1">
    <citation type="submission" date="2024-02" db="EMBL/GenBank/DDBJ databases">
        <title>Chromosome-level genome assembly of the Eurasian Minnow (Phoxinus phoxinus).</title>
        <authorList>
            <person name="Oriowo T.O."/>
            <person name="Martin S."/>
            <person name="Stange M."/>
            <person name="Chrysostomakis Y."/>
            <person name="Brown T."/>
            <person name="Winkler S."/>
            <person name="Kukowka S."/>
            <person name="Myers E.W."/>
            <person name="Bohne A."/>
        </authorList>
    </citation>
    <scope>NUCLEOTIDE SEQUENCE [LARGE SCALE GENOMIC DNA]</scope>
    <source>
        <strain evidence="2">ZFMK-TIS-60720</strain>
        <tissue evidence="2">Whole Organism</tissue>
    </source>
</reference>
<proteinExistence type="predicted"/>
<protein>
    <submittedName>
        <fullName evidence="2">Uncharacterized protein</fullName>
    </submittedName>
</protein>